<feature type="binding site" evidence="8">
    <location>
        <position position="243"/>
    </location>
    <ligand>
        <name>Zn(2+)</name>
        <dbReference type="ChEBI" id="CHEBI:29105"/>
        <label>2</label>
    </ligand>
</feature>
<evidence type="ECO:0000256" key="2">
    <source>
        <dbReference type="ARBA" id="ARBA00022438"/>
    </source>
</evidence>
<dbReference type="Gene3D" id="3.40.630.10">
    <property type="entry name" value="Zn peptidases"/>
    <property type="match status" value="1"/>
</dbReference>
<evidence type="ECO:0000256" key="1">
    <source>
        <dbReference type="ARBA" id="ARBA00006272"/>
    </source>
</evidence>
<comment type="similarity">
    <text evidence="1 6">Belongs to the peptidase M42 family.</text>
</comment>
<dbReference type="InterPro" id="IPR051464">
    <property type="entry name" value="Peptidase_M42_aminopept"/>
</dbReference>
<keyword evidence="5 9" id="KW-0378">Hydrolase</keyword>
<evidence type="ECO:0000256" key="6">
    <source>
        <dbReference type="PIRNR" id="PIRNR001123"/>
    </source>
</evidence>
<dbReference type="PIRSF" id="PIRSF001123">
    <property type="entry name" value="PepA_GA"/>
    <property type="match status" value="1"/>
</dbReference>
<evidence type="ECO:0000256" key="4">
    <source>
        <dbReference type="ARBA" id="ARBA00022723"/>
    </source>
</evidence>
<feature type="binding site" evidence="8">
    <location>
        <position position="352"/>
    </location>
    <ligand>
        <name>Zn(2+)</name>
        <dbReference type="ChEBI" id="CHEBI:29105"/>
        <label>2</label>
    </ligand>
</feature>
<keyword evidence="3" id="KW-0645">Protease</keyword>
<evidence type="ECO:0000256" key="8">
    <source>
        <dbReference type="PIRSR" id="PIRSR001123-2"/>
    </source>
</evidence>
<dbReference type="Proteomes" id="UP000320176">
    <property type="component" value="Unassembled WGS sequence"/>
</dbReference>
<feature type="binding site" evidence="8">
    <location>
        <position position="206"/>
    </location>
    <ligand>
        <name>Zn(2+)</name>
        <dbReference type="ChEBI" id="CHEBI:29105"/>
        <label>1</label>
    </ligand>
</feature>
<dbReference type="Gene3D" id="2.40.30.40">
    <property type="entry name" value="Peptidase M42, domain 2"/>
    <property type="match status" value="1"/>
</dbReference>
<dbReference type="CDD" id="cd05656">
    <property type="entry name" value="M42_Frv"/>
    <property type="match status" value="1"/>
</dbReference>
<dbReference type="EMBL" id="SJPN01000002">
    <property type="protein sequence ID" value="TWU06041.1"/>
    <property type="molecule type" value="Genomic_DNA"/>
</dbReference>
<keyword evidence="4 8" id="KW-0479">Metal-binding</keyword>
<name>A0A5C6B3K5_9BACT</name>
<evidence type="ECO:0000256" key="3">
    <source>
        <dbReference type="ARBA" id="ARBA00022670"/>
    </source>
</evidence>
<dbReference type="Pfam" id="PF05343">
    <property type="entry name" value="Peptidase_M42"/>
    <property type="match status" value="1"/>
</dbReference>
<proteinExistence type="inferred from homology"/>
<dbReference type="GO" id="GO:0046872">
    <property type="term" value="F:metal ion binding"/>
    <property type="evidence" value="ECO:0007669"/>
    <property type="project" value="UniProtKB-UniRule"/>
</dbReference>
<accession>A0A5C6B3K5</accession>
<gene>
    <name evidence="9" type="primary">ysdC</name>
    <name evidence="9" type="ORF">Pla52n_17600</name>
</gene>
<evidence type="ECO:0000313" key="9">
    <source>
        <dbReference type="EMBL" id="TWU06041.1"/>
    </source>
</evidence>
<comment type="caution">
    <text evidence="9">The sequence shown here is derived from an EMBL/GenBank/DDBJ whole genome shotgun (WGS) entry which is preliminary data.</text>
</comment>
<protein>
    <submittedName>
        <fullName evidence="9">Putative aminopeptidase YsdC</fullName>
        <ecNumber evidence="9">3.4.11.-</ecNumber>
    </submittedName>
</protein>
<organism evidence="9 10">
    <name type="scientific">Stieleria varia</name>
    <dbReference type="NCBI Taxonomy" id="2528005"/>
    <lineage>
        <taxon>Bacteria</taxon>
        <taxon>Pseudomonadati</taxon>
        <taxon>Planctomycetota</taxon>
        <taxon>Planctomycetia</taxon>
        <taxon>Pirellulales</taxon>
        <taxon>Pirellulaceae</taxon>
        <taxon>Stieleria</taxon>
    </lineage>
</organism>
<dbReference type="GO" id="GO:0006508">
    <property type="term" value="P:proteolysis"/>
    <property type="evidence" value="ECO:0007669"/>
    <property type="project" value="UniProtKB-KW"/>
</dbReference>
<feature type="active site" description="Proton acceptor" evidence="7">
    <location>
        <position position="242"/>
    </location>
</feature>
<dbReference type="SUPFAM" id="SSF53187">
    <property type="entry name" value="Zn-dependent exopeptidases"/>
    <property type="match status" value="1"/>
</dbReference>
<dbReference type="EC" id="3.4.11.-" evidence="9"/>
<dbReference type="PANTHER" id="PTHR32481">
    <property type="entry name" value="AMINOPEPTIDASE"/>
    <property type="match status" value="1"/>
</dbReference>
<dbReference type="InterPro" id="IPR023367">
    <property type="entry name" value="Peptidase_M42_dom2"/>
</dbReference>
<dbReference type="InterPro" id="IPR008007">
    <property type="entry name" value="Peptidase_M42"/>
</dbReference>
<reference evidence="9 10" key="1">
    <citation type="submission" date="2019-02" db="EMBL/GenBank/DDBJ databases">
        <title>Deep-cultivation of Planctomycetes and their phenomic and genomic characterization uncovers novel biology.</title>
        <authorList>
            <person name="Wiegand S."/>
            <person name="Jogler M."/>
            <person name="Boedeker C."/>
            <person name="Pinto D."/>
            <person name="Vollmers J."/>
            <person name="Rivas-Marin E."/>
            <person name="Kohn T."/>
            <person name="Peeters S.H."/>
            <person name="Heuer A."/>
            <person name="Rast P."/>
            <person name="Oberbeckmann S."/>
            <person name="Bunk B."/>
            <person name="Jeske O."/>
            <person name="Meyerdierks A."/>
            <person name="Storesund J.E."/>
            <person name="Kallscheuer N."/>
            <person name="Luecker S."/>
            <person name="Lage O.M."/>
            <person name="Pohl T."/>
            <person name="Merkel B.J."/>
            <person name="Hornburger P."/>
            <person name="Mueller R.-W."/>
            <person name="Bruemmer F."/>
            <person name="Labrenz M."/>
            <person name="Spormann A.M."/>
            <person name="Op Den Camp H."/>
            <person name="Overmann J."/>
            <person name="Amann R."/>
            <person name="Jetten M.S.M."/>
            <person name="Mascher T."/>
            <person name="Medema M.H."/>
            <person name="Devos D.P."/>
            <person name="Kaster A.-K."/>
            <person name="Ovreas L."/>
            <person name="Rohde M."/>
            <person name="Galperin M.Y."/>
            <person name="Jogler C."/>
        </authorList>
    </citation>
    <scope>NUCLEOTIDE SEQUENCE [LARGE SCALE GENOMIC DNA]</scope>
    <source>
        <strain evidence="9 10">Pla52n</strain>
    </source>
</reference>
<dbReference type="SUPFAM" id="SSF101821">
    <property type="entry name" value="Aminopeptidase/glucanase lid domain"/>
    <property type="match status" value="1"/>
</dbReference>
<sequence length="387" mass="41683">MRTTKVKQGEINLPVESIATSRARLPGINMDPSALEFFRSAIQTPSPSGFEETIQALIGDYIRPHADTLRIDVHGNLIASVGDTSGPRLMYAGHCDQIGMLVSYIDELGFVYAKTIGGWDPQQLVGQGMTIWTATGPVPAVISRKPIHLQTSKEREQVVQLEQLWLDVGAATQQDAKDKIRVGDAVTLELRYRPLMGQIVSGPGMDNKSGMWTVIEALRRANTQTGKSKLRCHLHSVATVQEEIGLRGAKTAAGGINPDVAIAVDVTHASDCPTIEPNIHGDIRLDRGPVIFRGPNINTKVANKLITLAEENSIPYQLAAIGRATSNDANVLQLHGAGVATGLVAIPNRYMHSAVEAISLSDINHVAQLLAEFAMSLTPDDDFTPGL</sequence>
<feature type="binding site" evidence="8">
    <location>
        <position position="94"/>
    </location>
    <ligand>
        <name>Zn(2+)</name>
        <dbReference type="ChEBI" id="CHEBI:29105"/>
        <label>1</label>
    </ligand>
</feature>
<dbReference type="GO" id="GO:0004177">
    <property type="term" value="F:aminopeptidase activity"/>
    <property type="evidence" value="ECO:0007669"/>
    <property type="project" value="UniProtKB-UniRule"/>
</dbReference>
<feature type="binding site" evidence="8">
    <location>
        <position position="265"/>
    </location>
    <ligand>
        <name>Zn(2+)</name>
        <dbReference type="ChEBI" id="CHEBI:29105"/>
        <label>1</label>
    </ligand>
</feature>
<feature type="binding site" evidence="8">
    <location>
        <position position="206"/>
    </location>
    <ligand>
        <name>Zn(2+)</name>
        <dbReference type="ChEBI" id="CHEBI:29105"/>
        <label>2</label>
    </ligand>
</feature>
<keyword evidence="2 9" id="KW-0031">Aminopeptidase</keyword>
<dbReference type="PANTHER" id="PTHR32481:SF20">
    <property type="entry name" value="AMINOPEPTIDASE YSDC"/>
    <property type="match status" value="1"/>
</dbReference>
<evidence type="ECO:0000256" key="7">
    <source>
        <dbReference type="PIRSR" id="PIRSR001123-1"/>
    </source>
</evidence>
<comment type="cofactor">
    <cofactor evidence="8">
        <name>a divalent metal cation</name>
        <dbReference type="ChEBI" id="CHEBI:60240"/>
    </cofactor>
    <text evidence="8">Binds 2 divalent metal cations per subunit.</text>
</comment>
<evidence type="ECO:0000313" key="10">
    <source>
        <dbReference type="Proteomes" id="UP000320176"/>
    </source>
</evidence>
<evidence type="ECO:0000256" key="5">
    <source>
        <dbReference type="ARBA" id="ARBA00022801"/>
    </source>
</evidence>
<dbReference type="AlphaFoldDB" id="A0A5C6B3K5"/>
<keyword evidence="10" id="KW-1185">Reference proteome</keyword>